<organism evidence="1 2">
    <name type="scientific">Durusdinium trenchii</name>
    <dbReference type="NCBI Taxonomy" id="1381693"/>
    <lineage>
        <taxon>Eukaryota</taxon>
        <taxon>Sar</taxon>
        <taxon>Alveolata</taxon>
        <taxon>Dinophyceae</taxon>
        <taxon>Suessiales</taxon>
        <taxon>Symbiodiniaceae</taxon>
        <taxon>Durusdinium</taxon>
    </lineage>
</organism>
<evidence type="ECO:0000313" key="2">
    <source>
        <dbReference type="Proteomes" id="UP001642464"/>
    </source>
</evidence>
<dbReference type="EMBL" id="CAXAMM010006158">
    <property type="protein sequence ID" value="CAK9010025.1"/>
    <property type="molecule type" value="Genomic_DNA"/>
</dbReference>
<evidence type="ECO:0000313" key="1">
    <source>
        <dbReference type="EMBL" id="CAK9010025.1"/>
    </source>
</evidence>
<gene>
    <name evidence="1" type="ORF">SCF082_LOCUS10500</name>
</gene>
<keyword evidence="2" id="KW-1185">Reference proteome</keyword>
<accession>A0ABP0J6T5</accession>
<name>A0ABP0J6T5_9DINO</name>
<comment type="caution">
    <text evidence="1">The sequence shown here is derived from an EMBL/GenBank/DDBJ whole genome shotgun (WGS) entry which is preliminary data.</text>
</comment>
<protein>
    <submittedName>
        <fullName evidence="1">Uncharacterized protein</fullName>
    </submittedName>
</protein>
<proteinExistence type="predicted"/>
<sequence length="161" mass="18398">MPIWHGSASRSPRRRSHSRGRRDDRRSDSRGGRRRSRDRRSNDRRSRTPEKKEPLGPRGAKTGSDQTRSFSGGVVIGNPEETEPPTYDVEQVGRKHNGDPTFQAILNIKGQGGRIRSLRAPPRANEDDARDDGEEMKDCFMKHGMQGLRELQQKQRRSRIS</sequence>
<dbReference type="Proteomes" id="UP001642464">
    <property type="component" value="Unassembled WGS sequence"/>
</dbReference>
<reference evidence="1 2" key="1">
    <citation type="submission" date="2024-02" db="EMBL/GenBank/DDBJ databases">
        <authorList>
            <person name="Chen Y."/>
            <person name="Shah S."/>
            <person name="Dougan E. K."/>
            <person name="Thang M."/>
            <person name="Chan C."/>
        </authorList>
    </citation>
    <scope>NUCLEOTIDE SEQUENCE [LARGE SCALE GENOMIC DNA]</scope>
</reference>